<protein>
    <submittedName>
        <fullName evidence="2">Cytochrome b6</fullName>
    </submittedName>
</protein>
<keyword evidence="1" id="KW-1133">Transmembrane helix</keyword>
<dbReference type="Pfam" id="PF09955">
    <property type="entry name" value="DUF2189"/>
    <property type="match status" value="1"/>
</dbReference>
<keyword evidence="3" id="KW-1185">Reference proteome</keyword>
<name>A0AA48HRU0_9ALTE</name>
<dbReference type="Proteomes" id="UP001333710">
    <property type="component" value="Chromosome"/>
</dbReference>
<organism evidence="2 3">
    <name type="scientific">Planctobacterium marinum</name>
    <dbReference type="NCBI Taxonomy" id="1631968"/>
    <lineage>
        <taxon>Bacteria</taxon>
        <taxon>Pseudomonadati</taxon>
        <taxon>Pseudomonadota</taxon>
        <taxon>Gammaproteobacteria</taxon>
        <taxon>Alteromonadales</taxon>
        <taxon>Alteromonadaceae</taxon>
        <taxon>Planctobacterium</taxon>
    </lineage>
</organism>
<evidence type="ECO:0000313" key="2">
    <source>
        <dbReference type="EMBL" id="BDX06809.1"/>
    </source>
</evidence>
<dbReference type="AlphaFoldDB" id="A0AA48HRU0"/>
<evidence type="ECO:0000256" key="1">
    <source>
        <dbReference type="SAM" id="Phobius"/>
    </source>
</evidence>
<sequence length="272" mass="30812">MSHKFEEQPHNAITDSKIARVIPCKELDLGDPLKWIRLGLRDMLKAPHITALFGLLFALVPWLIYYLVVQTGWHLVILPALVCFMLIGPFLAAGLYDVSWELEKNHVPSIWHSIKAITRNAVNEWAFGILLMVLMIFWLRVAALIHALYPPYLDDNFENLLPFLAVGTIVGAGFTLLVFFISAFTQPILMERKVDLATAVMTSMNAVWVNKKVMLIWGGFIFACVAFGFVVGITLDYILGFGSFLFTMPLIGYASWHAYIDTIETKRGRKFE</sequence>
<dbReference type="InterPro" id="IPR018692">
    <property type="entry name" value="DUF2189"/>
</dbReference>
<proteinExistence type="predicted"/>
<feature type="transmembrane region" description="Helical" evidence="1">
    <location>
        <begin position="237"/>
        <end position="260"/>
    </location>
</feature>
<feature type="transmembrane region" description="Helical" evidence="1">
    <location>
        <begin position="125"/>
        <end position="149"/>
    </location>
</feature>
<feature type="transmembrane region" description="Helical" evidence="1">
    <location>
        <begin position="73"/>
        <end position="96"/>
    </location>
</feature>
<dbReference type="KEGG" id="pmaw:MACH26_23300"/>
<gene>
    <name evidence="2" type="ORF">MACH26_23300</name>
</gene>
<dbReference type="RefSeq" id="WP_338292808.1">
    <property type="nucleotide sequence ID" value="NZ_AP027272.1"/>
</dbReference>
<feature type="transmembrane region" description="Helical" evidence="1">
    <location>
        <begin position="213"/>
        <end position="231"/>
    </location>
</feature>
<keyword evidence="1" id="KW-0472">Membrane</keyword>
<feature type="transmembrane region" description="Helical" evidence="1">
    <location>
        <begin position="46"/>
        <end position="67"/>
    </location>
</feature>
<dbReference type="EMBL" id="AP027272">
    <property type="protein sequence ID" value="BDX06809.1"/>
    <property type="molecule type" value="Genomic_DNA"/>
</dbReference>
<accession>A0AA48HRU0</accession>
<keyword evidence="1" id="KW-0812">Transmembrane</keyword>
<feature type="transmembrane region" description="Helical" evidence="1">
    <location>
        <begin position="161"/>
        <end position="184"/>
    </location>
</feature>
<evidence type="ECO:0000313" key="3">
    <source>
        <dbReference type="Proteomes" id="UP001333710"/>
    </source>
</evidence>
<reference evidence="2" key="1">
    <citation type="submission" date="2023-01" db="EMBL/GenBank/DDBJ databases">
        <title>Complete genome sequence of Planctobacterium marinum strain Dej080120_11.</title>
        <authorList>
            <person name="Ueki S."/>
            <person name="Maruyama F."/>
        </authorList>
    </citation>
    <scope>NUCLEOTIDE SEQUENCE</scope>
    <source>
        <strain evidence="2">Dej080120_11</strain>
    </source>
</reference>